<dbReference type="Pfam" id="PF04542">
    <property type="entry name" value="Sigma70_r2"/>
    <property type="match status" value="1"/>
</dbReference>
<sequence length="186" mass="22518">MKRHASRHHKMKFTETEFRGIFRKLYPTMALYASRLLQEEDAKDIVQESFMELWKWQASLNDHDHMKAFLYRTIYTKALNLIKHKHITHEYTQAVKSIETLRLRHYNPEHNDVMAYINNAELNRRINDAIDRLPDKCRQIFIMSHIHEMKSKEIARVLNISTRTVDNHIYRAFKLLRELLDTVRKE</sequence>
<dbReference type="GO" id="GO:0003677">
    <property type="term" value="F:DNA binding"/>
    <property type="evidence" value="ECO:0007669"/>
    <property type="project" value="InterPro"/>
</dbReference>
<evidence type="ECO:0000256" key="3">
    <source>
        <dbReference type="ARBA" id="ARBA00023082"/>
    </source>
</evidence>
<organism evidence="7 8">
    <name type="scientific">Segatella baroniae F0067</name>
    <dbReference type="NCBI Taxonomy" id="1115809"/>
    <lineage>
        <taxon>Bacteria</taxon>
        <taxon>Pseudomonadati</taxon>
        <taxon>Bacteroidota</taxon>
        <taxon>Bacteroidia</taxon>
        <taxon>Bacteroidales</taxon>
        <taxon>Prevotellaceae</taxon>
        <taxon>Segatella</taxon>
    </lineage>
</organism>
<keyword evidence="2" id="KW-0805">Transcription regulation</keyword>
<protein>
    <submittedName>
        <fullName evidence="7">RNA polymerase sigma-70 factor</fullName>
    </submittedName>
</protein>
<dbReference type="SUPFAM" id="SSF88659">
    <property type="entry name" value="Sigma3 and sigma4 domains of RNA polymerase sigma factors"/>
    <property type="match status" value="1"/>
</dbReference>
<evidence type="ECO:0000259" key="5">
    <source>
        <dbReference type="Pfam" id="PF04542"/>
    </source>
</evidence>
<dbReference type="InterPro" id="IPR013324">
    <property type="entry name" value="RNA_pol_sigma_r3/r4-like"/>
</dbReference>
<dbReference type="AlphaFoldDB" id="U2QB33"/>
<dbReference type="Gene3D" id="1.10.1740.10">
    <property type="match status" value="1"/>
</dbReference>
<evidence type="ECO:0000259" key="6">
    <source>
        <dbReference type="Pfam" id="PF08281"/>
    </source>
</evidence>
<dbReference type="CDD" id="cd06171">
    <property type="entry name" value="Sigma70_r4"/>
    <property type="match status" value="1"/>
</dbReference>
<dbReference type="PATRIC" id="fig|1115809.3.peg.2267"/>
<dbReference type="EMBL" id="AWEY01000038">
    <property type="protein sequence ID" value="ERK38508.1"/>
    <property type="molecule type" value="Genomic_DNA"/>
</dbReference>
<evidence type="ECO:0000256" key="2">
    <source>
        <dbReference type="ARBA" id="ARBA00023015"/>
    </source>
</evidence>
<dbReference type="Pfam" id="PF08281">
    <property type="entry name" value="Sigma70_r4_2"/>
    <property type="match status" value="1"/>
</dbReference>
<dbReference type="InterPro" id="IPR014284">
    <property type="entry name" value="RNA_pol_sigma-70_dom"/>
</dbReference>
<dbReference type="GO" id="GO:0016987">
    <property type="term" value="F:sigma factor activity"/>
    <property type="evidence" value="ECO:0007669"/>
    <property type="project" value="UniProtKB-KW"/>
</dbReference>
<name>U2QB33_9BACT</name>
<dbReference type="InterPro" id="IPR013325">
    <property type="entry name" value="RNA_pol_sigma_r2"/>
</dbReference>
<keyword evidence="3" id="KW-0731">Sigma factor</keyword>
<feature type="domain" description="RNA polymerase sigma-70 region 2" evidence="5">
    <location>
        <begin position="22"/>
        <end position="84"/>
    </location>
</feature>
<proteinExistence type="inferred from homology"/>
<evidence type="ECO:0000256" key="1">
    <source>
        <dbReference type="ARBA" id="ARBA00010641"/>
    </source>
</evidence>
<dbReference type="Proteomes" id="UP000016648">
    <property type="component" value="Unassembled WGS sequence"/>
</dbReference>
<accession>U2QB33</accession>
<evidence type="ECO:0000313" key="7">
    <source>
        <dbReference type="EMBL" id="ERK38508.1"/>
    </source>
</evidence>
<dbReference type="PANTHER" id="PTHR43133">
    <property type="entry name" value="RNA POLYMERASE ECF-TYPE SIGMA FACTO"/>
    <property type="match status" value="1"/>
</dbReference>
<dbReference type="NCBIfam" id="TIGR02937">
    <property type="entry name" value="sigma70-ECF"/>
    <property type="match status" value="1"/>
</dbReference>
<gene>
    <name evidence="7" type="ORF">HMPREF9135_1495</name>
</gene>
<dbReference type="NCBIfam" id="TIGR02985">
    <property type="entry name" value="Sig70_bacteroi1"/>
    <property type="match status" value="1"/>
</dbReference>
<dbReference type="Gene3D" id="1.10.10.10">
    <property type="entry name" value="Winged helix-like DNA-binding domain superfamily/Winged helix DNA-binding domain"/>
    <property type="match status" value="1"/>
</dbReference>
<reference evidence="7 8" key="1">
    <citation type="submission" date="2013-08" db="EMBL/GenBank/DDBJ databases">
        <authorList>
            <person name="Durkin A.S."/>
            <person name="Haft D.R."/>
            <person name="McCorrison J."/>
            <person name="Torralba M."/>
            <person name="Gillis M."/>
            <person name="Haft D.H."/>
            <person name="Methe B."/>
            <person name="Sutton G."/>
            <person name="Nelson K.E."/>
        </authorList>
    </citation>
    <scope>NUCLEOTIDE SEQUENCE [LARGE SCALE GENOMIC DNA]</scope>
    <source>
        <strain evidence="7 8">F0067</strain>
    </source>
</reference>
<keyword evidence="4" id="KW-0804">Transcription</keyword>
<dbReference type="InterPro" id="IPR013249">
    <property type="entry name" value="RNA_pol_sigma70_r4_t2"/>
</dbReference>
<evidence type="ECO:0000313" key="8">
    <source>
        <dbReference type="Proteomes" id="UP000016648"/>
    </source>
</evidence>
<dbReference type="InterPro" id="IPR039425">
    <property type="entry name" value="RNA_pol_sigma-70-like"/>
</dbReference>
<comment type="similarity">
    <text evidence="1">Belongs to the sigma-70 factor family. ECF subfamily.</text>
</comment>
<dbReference type="InterPro" id="IPR014327">
    <property type="entry name" value="RNA_pol_sigma70_bacteroid"/>
</dbReference>
<keyword evidence="8" id="KW-1185">Reference proteome</keyword>
<dbReference type="SUPFAM" id="SSF88946">
    <property type="entry name" value="Sigma2 domain of RNA polymerase sigma factors"/>
    <property type="match status" value="1"/>
</dbReference>
<dbReference type="InterPro" id="IPR036388">
    <property type="entry name" value="WH-like_DNA-bd_sf"/>
</dbReference>
<dbReference type="PANTHER" id="PTHR43133:SF46">
    <property type="entry name" value="RNA POLYMERASE SIGMA-70 FACTOR ECF SUBFAMILY"/>
    <property type="match status" value="1"/>
</dbReference>
<dbReference type="GO" id="GO:0006352">
    <property type="term" value="P:DNA-templated transcription initiation"/>
    <property type="evidence" value="ECO:0007669"/>
    <property type="project" value="InterPro"/>
</dbReference>
<evidence type="ECO:0000256" key="4">
    <source>
        <dbReference type="ARBA" id="ARBA00023163"/>
    </source>
</evidence>
<comment type="caution">
    <text evidence="7">The sequence shown here is derived from an EMBL/GenBank/DDBJ whole genome shotgun (WGS) entry which is preliminary data.</text>
</comment>
<dbReference type="InterPro" id="IPR007627">
    <property type="entry name" value="RNA_pol_sigma70_r2"/>
</dbReference>
<feature type="domain" description="RNA polymerase sigma factor 70 region 4 type 2" evidence="6">
    <location>
        <begin position="125"/>
        <end position="176"/>
    </location>
</feature>